<evidence type="ECO:0000256" key="2">
    <source>
        <dbReference type="ARBA" id="ARBA00004586"/>
    </source>
</evidence>
<dbReference type="Proteomes" id="UP000235388">
    <property type="component" value="Unassembled WGS sequence"/>
</dbReference>
<keyword evidence="9" id="KW-0460">Magnesium</keyword>
<keyword evidence="8" id="KW-0256">Endoplasmic reticulum</keyword>
<evidence type="ECO:0000256" key="10">
    <source>
        <dbReference type="ARBA" id="ARBA00022989"/>
    </source>
</evidence>
<name>A0A2N5S9J2_9BASI</name>
<evidence type="ECO:0000256" key="3">
    <source>
        <dbReference type="ARBA" id="ARBA00004922"/>
    </source>
</evidence>
<evidence type="ECO:0000256" key="1">
    <source>
        <dbReference type="ARBA" id="ARBA00001946"/>
    </source>
</evidence>
<feature type="transmembrane region" description="Helical" evidence="13">
    <location>
        <begin position="67"/>
        <end position="88"/>
    </location>
</feature>
<keyword evidence="11 13" id="KW-0472">Membrane</keyword>
<dbReference type="OrthoDB" id="3057168at2759"/>
<comment type="cofactor">
    <cofactor evidence="1">
        <name>Mg(2+)</name>
        <dbReference type="ChEBI" id="CHEBI:18420"/>
    </cofactor>
</comment>
<evidence type="ECO:0000313" key="14">
    <source>
        <dbReference type="EMBL" id="PLW09901.1"/>
    </source>
</evidence>
<accession>A0A2N5S9J2</accession>
<dbReference type="AlphaFoldDB" id="A0A2N5S9J2"/>
<gene>
    <name evidence="14" type="ORF">PCANC_21551</name>
</gene>
<reference evidence="14 15" key="1">
    <citation type="submission" date="2017-11" db="EMBL/GenBank/DDBJ databases">
        <title>De novo assembly and phasing of dikaryotic genomes from two isolates of Puccinia coronata f. sp. avenae, the causal agent of oat crown rust.</title>
        <authorList>
            <person name="Miller M.E."/>
            <person name="Zhang Y."/>
            <person name="Omidvar V."/>
            <person name="Sperschneider J."/>
            <person name="Schwessinger B."/>
            <person name="Raley C."/>
            <person name="Palmer J.M."/>
            <person name="Garnica D."/>
            <person name="Upadhyaya N."/>
            <person name="Rathjen J."/>
            <person name="Taylor J.M."/>
            <person name="Park R.F."/>
            <person name="Dodds P.N."/>
            <person name="Hirsch C.D."/>
            <person name="Kianian S.F."/>
            <person name="Figueroa M."/>
        </authorList>
    </citation>
    <scope>NUCLEOTIDE SEQUENCE [LARGE SCALE GENOMIC DNA]</scope>
    <source>
        <strain evidence="14">12NC29</strain>
    </source>
</reference>
<keyword evidence="10 13" id="KW-1133">Transmembrane helix</keyword>
<dbReference type="Gene3D" id="3.40.1180.10">
    <property type="entry name" value="Decaprenyl diphosphate synthase-like"/>
    <property type="match status" value="1"/>
</dbReference>
<comment type="pathway">
    <text evidence="3">Protein modification; protein glycosylation.</text>
</comment>
<keyword evidence="6" id="KW-0808">Transferase</keyword>
<evidence type="ECO:0000256" key="7">
    <source>
        <dbReference type="ARBA" id="ARBA00022692"/>
    </source>
</evidence>
<evidence type="ECO:0000256" key="9">
    <source>
        <dbReference type="ARBA" id="ARBA00022842"/>
    </source>
</evidence>
<keyword evidence="15" id="KW-1185">Reference proteome</keyword>
<organism evidence="14 15">
    <name type="scientific">Puccinia coronata f. sp. avenae</name>
    <dbReference type="NCBI Taxonomy" id="200324"/>
    <lineage>
        <taxon>Eukaryota</taxon>
        <taxon>Fungi</taxon>
        <taxon>Dikarya</taxon>
        <taxon>Basidiomycota</taxon>
        <taxon>Pucciniomycotina</taxon>
        <taxon>Pucciniomycetes</taxon>
        <taxon>Pucciniales</taxon>
        <taxon>Pucciniaceae</taxon>
        <taxon>Puccinia</taxon>
    </lineage>
</organism>
<comment type="subcellular location">
    <subcellularLocation>
        <location evidence="2">Endoplasmic reticulum membrane</location>
    </subcellularLocation>
</comment>
<evidence type="ECO:0000256" key="12">
    <source>
        <dbReference type="ARBA" id="ARBA00047353"/>
    </source>
</evidence>
<dbReference type="UniPathway" id="UPA00378"/>
<comment type="similarity">
    <text evidence="4">Belongs to the UPP synthase family.</text>
</comment>
<dbReference type="STRING" id="200324.A0A2N5S9J2"/>
<evidence type="ECO:0000256" key="4">
    <source>
        <dbReference type="ARBA" id="ARBA00005432"/>
    </source>
</evidence>
<comment type="catalytic activity">
    <reaction evidence="12">
        <text>n isopentenyl diphosphate + (2E,6E)-farnesyl diphosphate = a di-trans,poly-cis-polyprenyl diphosphate + n diphosphate</text>
        <dbReference type="Rhea" id="RHEA:53008"/>
        <dbReference type="Rhea" id="RHEA-COMP:19494"/>
        <dbReference type="ChEBI" id="CHEBI:33019"/>
        <dbReference type="ChEBI" id="CHEBI:128769"/>
        <dbReference type="ChEBI" id="CHEBI:136960"/>
        <dbReference type="ChEBI" id="CHEBI:175763"/>
        <dbReference type="EC" id="2.5.1.87"/>
    </reaction>
</comment>
<dbReference type="GO" id="GO:1904423">
    <property type="term" value="C:dehydrodolichyl diphosphate synthase complex"/>
    <property type="evidence" value="ECO:0007669"/>
    <property type="project" value="InterPro"/>
</dbReference>
<proteinExistence type="inferred from homology"/>
<dbReference type="GO" id="GO:0005789">
    <property type="term" value="C:endoplasmic reticulum membrane"/>
    <property type="evidence" value="ECO:0007669"/>
    <property type="project" value="UniProtKB-SubCell"/>
</dbReference>
<dbReference type="SUPFAM" id="SSF64005">
    <property type="entry name" value="Undecaprenyl diphosphate synthase"/>
    <property type="match status" value="1"/>
</dbReference>
<dbReference type="InterPro" id="IPR036424">
    <property type="entry name" value="UPP_synth-like_sf"/>
</dbReference>
<evidence type="ECO:0000256" key="11">
    <source>
        <dbReference type="ARBA" id="ARBA00023136"/>
    </source>
</evidence>
<keyword evidence="7 13" id="KW-0812">Transmembrane</keyword>
<dbReference type="InterPro" id="IPR038887">
    <property type="entry name" value="Nus1/NgBR"/>
</dbReference>
<evidence type="ECO:0000256" key="13">
    <source>
        <dbReference type="SAM" id="Phobius"/>
    </source>
</evidence>
<evidence type="ECO:0000256" key="8">
    <source>
        <dbReference type="ARBA" id="ARBA00022824"/>
    </source>
</evidence>
<evidence type="ECO:0000313" key="15">
    <source>
        <dbReference type="Proteomes" id="UP000235388"/>
    </source>
</evidence>
<dbReference type="EMBL" id="PGCJ01001083">
    <property type="protein sequence ID" value="PLW09901.1"/>
    <property type="molecule type" value="Genomic_DNA"/>
</dbReference>
<dbReference type="PANTHER" id="PTHR21528:SF0">
    <property type="entry name" value="DEHYDRODOLICHYL DIPHOSPHATE SYNTHASE COMPLEX SUBUNIT NUS1"/>
    <property type="match status" value="1"/>
</dbReference>
<evidence type="ECO:0000256" key="5">
    <source>
        <dbReference type="ARBA" id="ARBA00012596"/>
    </source>
</evidence>
<dbReference type="GO" id="GO:0045547">
    <property type="term" value="F:ditrans,polycis-polyprenyl diphosphate synthase [(2E,6E)-farnesyl diphosphate specific] activity"/>
    <property type="evidence" value="ECO:0007669"/>
    <property type="project" value="UniProtKB-EC"/>
</dbReference>
<evidence type="ECO:0000256" key="6">
    <source>
        <dbReference type="ARBA" id="ARBA00022679"/>
    </source>
</evidence>
<sequence>MYSCCCRSPGGSPSTPYTPIPAIVGSTKNILSDTANEWKLPQRARFSEEPLVVPIMTTTTPTPSKPILVVVQLALLSTFALLHLLHLVSHAIKLLVSIVRKVADELDELLIACRIRSRDVRKDLRAIQKLPSHLAILWIPINYQLHRLFSVHLFSLLSLDRNQRLQFQQQLELTAMMQNFAKILLWSMEAGVKEITFYDERGLLKSHKIELIQYLANIPTFIKGNENISWASIEPKLTEEVQMLSKFEISYKLIHKATKPSSSSSNKSSINKRAGNNVNPISAVSSNCITINLIDRHQGHEHIVKVTRALVEIVNLNKQTKLNLDHLNVKTIGEKICSTSIGLPDLLLVLGGRSLRFRGFPPWQLTLTEIYHARSYGILPYKIRYTEYLEALQVFGNCQQRVGT</sequence>
<comment type="caution">
    <text evidence="14">The sequence shown here is derived from an EMBL/GenBank/DDBJ whole genome shotgun (WGS) entry which is preliminary data.</text>
</comment>
<dbReference type="PANTHER" id="PTHR21528">
    <property type="entry name" value="DEHYDRODOLICHYL DIPHOSPHATE SYNTHASE COMPLEX SUBUNIT NUS1"/>
    <property type="match status" value="1"/>
</dbReference>
<protein>
    <recommendedName>
        <fullName evidence="5">ditrans,polycis-polyprenyl diphosphate synthase [(2E,6E)-farnesyldiphosphate specific]</fullName>
        <ecNumber evidence="5">2.5.1.87</ecNumber>
    </recommendedName>
</protein>
<dbReference type="EC" id="2.5.1.87" evidence="5"/>